<dbReference type="InterPro" id="IPR056874">
    <property type="entry name" value="PHD_dom_pln"/>
</dbReference>
<reference evidence="6 7" key="1">
    <citation type="journal article" date="2023" name="Hortic Res">
        <title>Pangenome of water caltrop reveals structural variations and asymmetric subgenome divergence after allopolyploidization.</title>
        <authorList>
            <person name="Zhang X."/>
            <person name="Chen Y."/>
            <person name="Wang L."/>
            <person name="Yuan Y."/>
            <person name="Fang M."/>
            <person name="Shi L."/>
            <person name="Lu R."/>
            <person name="Comes H.P."/>
            <person name="Ma Y."/>
            <person name="Chen Y."/>
            <person name="Huang G."/>
            <person name="Zhou Y."/>
            <person name="Zheng Z."/>
            <person name="Qiu Y."/>
        </authorList>
    </citation>
    <scope>NUCLEOTIDE SEQUENCE [LARGE SCALE GENOMIC DNA]</scope>
    <source>
        <tissue evidence="6">Roots</tissue>
    </source>
</reference>
<dbReference type="EMBL" id="JAXIOK010000024">
    <property type="protein sequence ID" value="KAK4740878.1"/>
    <property type="molecule type" value="Genomic_DNA"/>
</dbReference>
<keyword evidence="2" id="KW-0863">Zinc-finger</keyword>
<dbReference type="GO" id="GO:0008270">
    <property type="term" value="F:zinc ion binding"/>
    <property type="evidence" value="ECO:0007669"/>
    <property type="project" value="UniProtKB-KW"/>
</dbReference>
<keyword evidence="7" id="KW-1185">Reference proteome</keyword>
<comment type="caution">
    <text evidence="6">The sequence shown here is derived from an EMBL/GenBank/DDBJ whole genome shotgun (WGS) entry which is preliminary data.</text>
</comment>
<feature type="compositionally biased region" description="Basic and acidic residues" evidence="4">
    <location>
        <begin position="118"/>
        <end position="127"/>
    </location>
</feature>
<dbReference type="PANTHER" id="PTHR33779:SF1">
    <property type="entry name" value="EXPRESSED PROTEIN"/>
    <property type="match status" value="1"/>
</dbReference>
<evidence type="ECO:0000256" key="3">
    <source>
        <dbReference type="ARBA" id="ARBA00022833"/>
    </source>
</evidence>
<evidence type="ECO:0000313" key="7">
    <source>
        <dbReference type="Proteomes" id="UP001345219"/>
    </source>
</evidence>
<evidence type="ECO:0000256" key="1">
    <source>
        <dbReference type="ARBA" id="ARBA00022723"/>
    </source>
</evidence>
<dbReference type="PANTHER" id="PTHR33779">
    <property type="entry name" value="EXPRESSED PROTEIN"/>
    <property type="match status" value="1"/>
</dbReference>
<name>A0AAN7GC20_9MYRT</name>
<evidence type="ECO:0000313" key="6">
    <source>
        <dbReference type="EMBL" id="KAK4740878.1"/>
    </source>
</evidence>
<protein>
    <recommendedName>
        <fullName evidence="5">PHD-type zinc finger plants domain-containing protein</fullName>
    </recommendedName>
</protein>
<evidence type="ECO:0000259" key="5">
    <source>
        <dbReference type="Pfam" id="PF25054"/>
    </source>
</evidence>
<dbReference type="Pfam" id="PF25054">
    <property type="entry name" value="PHD_pln"/>
    <property type="match status" value="1"/>
</dbReference>
<feature type="compositionally biased region" description="Polar residues" evidence="4">
    <location>
        <begin position="79"/>
        <end position="100"/>
    </location>
</feature>
<accession>A0AAN7GC20</accession>
<feature type="compositionally biased region" description="Basic and acidic residues" evidence="4">
    <location>
        <begin position="160"/>
        <end position="172"/>
    </location>
</feature>
<dbReference type="InterPro" id="IPR011011">
    <property type="entry name" value="Znf_FYVE_PHD"/>
</dbReference>
<sequence length="209" mass="23895">MVEELMMVITGNKEEMSSTRGSECCMCGDYGLSDELFQCDVCSFRSQHRYCSNLYPKAESYRVCNWCLIRTDQPAMDYSTNPKSIAQNSSTSSLPSQMNDAEQEEDVKSSSKKQSRIKRTDGNKKDLVVQISGMNLKRPTKSTDPSPPSVSRKRIITRAALEERLRRTKPEEDTNNSNSRSRTHSKGIITKHVYRNKVRRYKLLDEVSC</sequence>
<dbReference type="SUPFAM" id="SSF57903">
    <property type="entry name" value="FYVE/PHD zinc finger"/>
    <property type="match status" value="1"/>
</dbReference>
<keyword evidence="1" id="KW-0479">Metal-binding</keyword>
<organism evidence="6 7">
    <name type="scientific">Trapa incisa</name>
    <dbReference type="NCBI Taxonomy" id="236973"/>
    <lineage>
        <taxon>Eukaryota</taxon>
        <taxon>Viridiplantae</taxon>
        <taxon>Streptophyta</taxon>
        <taxon>Embryophyta</taxon>
        <taxon>Tracheophyta</taxon>
        <taxon>Spermatophyta</taxon>
        <taxon>Magnoliopsida</taxon>
        <taxon>eudicotyledons</taxon>
        <taxon>Gunneridae</taxon>
        <taxon>Pentapetalae</taxon>
        <taxon>rosids</taxon>
        <taxon>malvids</taxon>
        <taxon>Myrtales</taxon>
        <taxon>Lythraceae</taxon>
        <taxon>Trapa</taxon>
    </lineage>
</organism>
<gene>
    <name evidence="6" type="ORF">SAY87_024466</name>
</gene>
<proteinExistence type="predicted"/>
<evidence type="ECO:0000256" key="2">
    <source>
        <dbReference type="ARBA" id="ARBA00022771"/>
    </source>
</evidence>
<keyword evidence="3" id="KW-0862">Zinc</keyword>
<dbReference type="Proteomes" id="UP001345219">
    <property type="component" value="Chromosome 19"/>
</dbReference>
<feature type="domain" description="PHD-type zinc finger plants" evidence="5">
    <location>
        <begin position="25"/>
        <end position="67"/>
    </location>
</feature>
<feature type="region of interest" description="Disordered" evidence="4">
    <location>
        <begin position="79"/>
        <end position="185"/>
    </location>
</feature>
<dbReference type="AlphaFoldDB" id="A0AAN7GC20"/>
<evidence type="ECO:0000256" key="4">
    <source>
        <dbReference type="SAM" id="MobiDB-lite"/>
    </source>
</evidence>